<comment type="function">
    <text evidence="4">Dirigent proteins impart stereoselectivity on the phenoxy radical-coupling reaction, yielding optically active lignans from two molecules of coniferyl alcohol in the biosynthesis of lignans, flavonolignans, and alkaloids and thus plays a central role in plant secondary metabolism.</text>
</comment>
<keyword evidence="4" id="KW-0052">Apoplast</keyword>
<evidence type="ECO:0000256" key="4">
    <source>
        <dbReference type="RuleBase" id="RU363099"/>
    </source>
</evidence>
<comment type="subunit">
    <text evidence="2 4">Homodimer.</text>
</comment>
<keyword evidence="6" id="KW-1185">Reference proteome</keyword>
<proteinExistence type="inferred from homology"/>
<dbReference type="InterPro" id="IPR044859">
    <property type="entry name" value="Allene_oxi_cyc_Dirigent"/>
</dbReference>
<comment type="caution">
    <text evidence="5">The sequence shown here is derived from an EMBL/GenBank/DDBJ whole genome shotgun (WGS) entry which is preliminary data.</text>
</comment>
<name>A0A835Q9K2_VANPL</name>
<organism evidence="5 6">
    <name type="scientific">Vanilla planifolia</name>
    <name type="common">Vanilla</name>
    <dbReference type="NCBI Taxonomy" id="51239"/>
    <lineage>
        <taxon>Eukaryota</taxon>
        <taxon>Viridiplantae</taxon>
        <taxon>Streptophyta</taxon>
        <taxon>Embryophyta</taxon>
        <taxon>Tracheophyta</taxon>
        <taxon>Spermatophyta</taxon>
        <taxon>Magnoliopsida</taxon>
        <taxon>Liliopsida</taxon>
        <taxon>Asparagales</taxon>
        <taxon>Orchidaceae</taxon>
        <taxon>Vanilloideae</taxon>
        <taxon>Vanilleae</taxon>
        <taxon>Vanilla</taxon>
    </lineage>
</organism>
<gene>
    <name evidence="5" type="ORF">HPP92_018261</name>
</gene>
<dbReference type="Pfam" id="PF03018">
    <property type="entry name" value="Dirigent"/>
    <property type="match status" value="1"/>
</dbReference>
<dbReference type="PANTHER" id="PTHR21495">
    <property type="entry name" value="NUCLEOPORIN-RELATED"/>
    <property type="match status" value="1"/>
</dbReference>
<dbReference type="GO" id="GO:0009699">
    <property type="term" value="P:phenylpropanoid biosynthetic process"/>
    <property type="evidence" value="ECO:0007669"/>
    <property type="project" value="UniProtKB-ARBA"/>
</dbReference>
<evidence type="ECO:0000313" key="6">
    <source>
        <dbReference type="Proteomes" id="UP000636800"/>
    </source>
</evidence>
<protein>
    <recommendedName>
        <fullName evidence="4">Dirigent protein</fullName>
    </recommendedName>
</protein>
<reference evidence="5 6" key="1">
    <citation type="journal article" date="2020" name="Nat. Food">
        <title>A phased Vanilla planifolia genome enables genetic improvement of flavour and production.</title>
        <authorList>
            <person name="Hasing T."/>
            <person name="Tang H."/>
            <person name="Brym M."/>
            <person name="Khazi F."/>
            <person name="Huang T."/>
            <person name="Chambers A.H."/>
        </authorList>
    </citation>
    <scope>NUCLEOTIDE SEQUENCE [LARGE SCALE GENOMIC DNA]</scope>
    <source>
        <tissue evidence="5">Leaf</tissue>
    </source>
</reference>
<accession>A0A835Q9K2</accession>
<feature type="signal peptide" evidence="4">
    <location>
        <begin position="1"/>
        <end position="28"/>
    </location>
</feature>
<keyword evidence="4" id="KW-0732">Signal</keyword>
<dbReference type="InterPro" id="IPR004265">
    <property type="entry name" value="Dirigent"/>
</dbReference>
<evidence type="ECO:0000256" key="3">
    <source>
        <dbReference type="ARBA" id="ARBA00022525"/>
    </source>
</evidence>
<evidence type="ECO:0000256" key="1">
    <source>
        <dbReference type="ARBA" id="ARBA00010746"/>
    </source>
</evidence>
<evidence type="ECO:0000256" key="2">
    <source>
        <dbReference type="ARBA" id="ARBA00011738"/>
    </source>
</evidence>
<evidence type="ECO:0000313" key="5">
    <source>
        <dbReference type="EMBL" id="KAG0466681.1"/>
    </source>
</evidence>
<comment type="subcellular location">
    <subcellularLocation>
        <location evidence="4">Secreted</location>
        <location evidence="4">Extracellular space</location>
        <location evidence="4">Apoplast</location>
    </subcellularLocation>
</comment>
<dbReference type="EMBL" id="JADCNL010000009">
    <property type="protein sequence ID" value="KAG0466681.1"/>
    <property type="molecule type" value="Genomic_DNA"/>
</dbReference>
<dbReference type="AlphaFoldDB" id="A0A835Q9K2"/>
<feature type="chain" id="PRO_5033111265" description="Dirigent protein" evidence="4">
    <location>
        <begin position="29"/>
        <end position="181"/>
    </location>
</feature>
<dbReference type="Gene3D" id="2.40.480.10">
    <property type="entry name" value="Allene oxide cyclase-like"/>
    <property type="match status" value="1"/>
</dbReference>
<dbReference type="GO" id="GO:0048046">
    <property type="term" value="C:apoplast"/>
    <property type="evidence" value="ECO:0007669"/>
    <property type="project" value="UniProtKB-SubCell"/>
</dbReference>
<keyword evidence="3 4" id="KW-0964">Secreted</keyword>
<comment type="similarity">
    <text evidence="1 4">Belongs to the plant dirigent protein family.</text>
</comment>
<dbReference type="OrthoDB" id="1913956at2759"/>
<dbReference type="Proteomes" id="UP000636800">
    <property type="component" value="Unassembled WGS sequence"/>
</dbReference>
<sequence length="181" mass="19645">MAYSPSIFFLLSTKLFLILLFAHTHVKADLNAAPTPQLTFQLFFHEYSKPPNATIIKVATSQSNSSSRFGDIDVIDYKVTNGQNPDTLEVGRLQGIVVRASTTASDDHVSATLVFSNGEWNRSSLSLLGTIKASEKVNEFAIVGGTRMLQFARGYAQFTFVSTNATSGISTGALKVFISIN</sequence>